<dbReference type="EMBL" id="LLXS01000062">
    <property type="protein sequence ID" value="KRG38160.1"/>
    <property type="molecule type" value="Genomic_DNA"/>
</dbReference>
<sequence>MVDKVLYRNAGETKQYTPITASAGAGDAGKIPALGSDGKLDPSMYDPGADPSEPITASEAIGAGKFYNRFADGGVLKARLADNSNARPAHGFVRESVAADAEGTGYPLDSVNDALTGLTVGTNYYLGTAGGVLAAPLDATDAANTGKIDQKLGMAKSATELVTDDYDYVVL</sequence>
<name>A0A0Q9ZZ14_9GAMM</name>
<evidence type="ECO:0000313" key="2">
    <source>
        <dbReference type="Proteomes" id="UP000050836"/>
    </source>
</evidence>
<proteinExistence type="predicted"/>
<protein>
    <submittedName>
        <fullName evidence="1">Uncharacterized protein</fullName>
    </submittedName>
</protein>
<dbReference type="OrthoDB" id="4553984at2"/>
<gene>
    <name evidence="1" type="ORF">ARC78_15775</name>
</gene>
<reference evidence="1 2" key="1">
    <citation type="submission" date="2015-10" db="EMBL/GenBank/DDBJ databases">
        <title>Genome sequencing and analysis of members of genus Stenotrophomonas.</title>
        <authorList>
            <person name="Patil P.P."/>
            <person name="Midha S."/>
            <person name="Patil P.B."/>
        </authorList>
    </citation>
    <scope>NUCLEOTIDE SEQUENCE [LARGE SCALE GENOMIC DNA]</scope>
    <source>
        <strain evidence="1 2">JCM 9942</strain>
    </source>
</reference>
<accession>A0A0Q9ZZ14</accession>
<dbReference type="Proteomes" id="UP000050836">
    <property type="component" value="Unassembled WGS sequence"/>
</dbReference>
<dbReference type="AlphaFoldDB" id="A0A0Q9ZZ14"/>
<dbReference type="RefSeq" id="WP_054658933.1">
    <property type="nucleotide sequence ID" value="NZ_BAZI01000120.1"/>
</dbReference>
<organism evidence="1 2">
    <name type="scientific">Stenotrophomonas pictorum JCM 9942</name>
    <dbReference type="NCBI Taxonomy" id="1236960"/>
    <lineage>
        <taxon>Bacteria</taxon>
        <taxon>Pseudomonadati</taxon>
        <taxon>Pseudomonadota</taxon>
        <taxon>Gammaproteobacteria</taxon>
        <taxon>Lysobacterales</taxon>
        <taxon>Lysobacteraceae</taxon>
        <taxon>Stenotrophomonas</taxon>
    </lineage>
</organism>
<comment type="caution">
    <text evidence="1">The sequence shown here is derived from an EMBL/GenBank/DDBJ whole genome shotgun (WGS) entry which is preliminary data.</text>
</comment>
<evidence type="ECO:0000313" key="1">
    <source>
        <dbReference type="EMBL" id="KRG38160.1"/>
    </source>
</evidence>
<keyword evidence="2" id="KW-1185">Reference proteome</keyword>